<dbReference type="InterPro" id="IPR022495">
    <property type="entry name" value="Bud32"/>
</dbReference>
<dbReference type="EMBL" id="LHXL01000003">
    <property type="protein sequence ID" value="KXA90597.1"/>
    <property type="molecule type" value="Genomic_DNA"/>
</dbReference>
<dbReference type="Proteomes" id="UP000070589">
    <property type="component" value="Unassembled WGS sequence"/>
</dbReference>
<evidence type="ECO:0000256" key="10">
    <source>
        <dbReference type="ARBA" id="ARBA00048679"/>
    </source>
</evidence>
<keyword evidence="3" id="KW-0723">Serine/threonine-protein kinase</keyword>
<dbReference type="GO" id="GO:0005524">
    <property type="term" value="F:ATP binding"/>
    <property type="evidence" value="ECO:0007669"/>
    <property type="project" value="UniProtKB-KW"/>
</dbReference>
<keyword evidence="7" id="KW-0418">Kinase</keyword>
<dbReference type="InterPro" id="IPR018934">
    <property type="entry name" value="RIO_dom"/>
</dbReference>
<feature type="domain" description="Protein kinase" evidence="11">
    <location>
        <begin position="1"/>
        <end position="221"/>
    </location>
</feature>
<organism evidence="12 13">
    <name type="scientific">candidate division MSBL1 archaeon SCGC-AAA259D14</name>
    <dbReference type="NCBI Taxonomy" id="1698261"/>
    <lineage>
        <taxon>Archaea</taxon>
        <taxon>Methanobacteriati</taxon>
        <taxon>Methanobacteriota</taxon>
        <taxon>candidate division MSBL1</taxon>
    </lineage>
</organism>
<evidence type="ECO:0000256" key="4">
    <source>
        <dbReference type="ARBA" id="ARBA00022679"/>
    </source>
</evidence>
<dbReference type="PANTHER" id="PTHR12209:SF0">
    <property type="entry name" value="EKC_KEOPS COMPLEX SUBUNIT TP53RK"/>
    <property type="match status" value="1"/>
</dbReference>
<proteinExistence type="inferred from homology"/>
<gene>
    <name evidence="12" type="ORF">AKJ62_00570</name>
</gene>
<accession>A0A133U8U1</accession>
<sequence>MTLIKKGAEANLFLKDFSEVLYPDEDERVLVKRRIAKDYRAGKLDKKLRDYRTSLESKILSDAKKAGVPTPTVYRIDRRNTQIVMEYIEGEAVKEFLESLDPESRKELCQTIGEQIARLHEYGIIHGDLTTSNMIRNGKGIIYFIDFGLGEYNPSVEAQGTDIHLLHRTLKSTHFSVAEESFGAVLKGYREILGENAKKVIRRVKEIERRGRYIGKEERSG</sequence>
<comment type="catalytic activity">
    <reaction evidence="10">
        <text>L-seryl-[protein] + ATP = O-phospho-L-seryl-[protein] + ADP + H(+)</text>
        <dbReference type="Rhea" id="RHEA:17989"/>
        <dbReference type="Rhea" id="RHEA-COMP:9863"/>
        <dbReference type="Rhea" id="RHEA-COMP:11604"/>
        <dbReference type="ChEBI" id="CHEBI:15378"/>
        <dbReference type="ChEBI" id="CHEBI:29999"/>
        <dbReference type="ChEBI" id="CHEBI:30616"/>
        <dbReference type="ChEBI" id="CHEBI:83421"/>
        <dbReference type="ChEBI" id="CHEBI:456216"/>
        <dbReference type="EC" id="2.7.11.1"/>
    </reaction>
</comment>
<comment type="catalytic activity">
    <reaction evidence="9">
        <text>L-threonyl-[protein] + ATP = O-phospho-L-threonyl-[protein] + ADP + H(+)</text>
        <dbReference type="Rhea" id="RHEA:46608"/>
        <dbReference type="Rhea" id="RHEA-COMP:11060"/>
        <dbReference type="Rhea" id="RHEA-COMP:11605"/>
        <dbReference type="ChEBI" id="CHEBI:15378"/>
        <dbReference type="ChEBI" id="CHEBI:30013"/>
        <dbReference type="ChEBI" id="CHEBI:30616"/>
        <dbReference type="ChEBI" id="CHEBI:61977"/>
        <dbReference type="ChEBI" id="CHEBI:456216"/>
        <dbReference type="EC" id="2.7.11.1"/>
    </reaction>
</comment>
<dbReference type="AlphaFoldDB" id="A0A133U8U1"/>
<evidence type="ECO:0000313" key="12">
    <source>
        <dbReference type="EMBL" id="KXA90597.1"/>
    </source>
</evidence>
<evidence type="ECO:0000313" key="13">
    <source>
        <dbReference type="Proteomes" id="UP000070589"/>
    </source>
</evidence>
<keyword evidence="13" id="KW-1185">Reference proteome</keyword>
<evidence type="ECO:0000256" key="5">
    <source>
        <dbReference type="ARBA" id="ARBA00022694"/>
    </source>
</evidence>
<dbReference type="NCBIfam" id="TIGR03724">
    <property type="entry name" value="arch_bud32"/>
    <property type="match status" value="1"/>
</dbReference>
<evidence type="ECO:0000256" key="8">
    <source>
        <dbReference type="ARBA" id="ARBA00022840"/>
    </source>
</evidence>
<dbReference type="GO" id="GO:0005829">
    <property type="term" value="C:cytosol"/>
    <property type="evidence" value="ECO:0007669"/>
    <property type="project" value="TreeGrafter"/>
</dbReference>
<evidence type="ECO:0000256" key="6">
    <source>
        <dbReference type="ARBA" id="ARBA00022741"/>
    </source>
</evidence>
<comment type="caution">
    <text evidence="12">The sequence shown here is derived from an EMBL/GenBank/DDBJ whole genome shotgun (WGS) entry which is preliminary data.</text>
</comment>
<dbReference type="Gene3D" id="3.30.200.20">
    <property type="entry name" value="Phosphorylase Kinase, domain 1"/>
    <property type="match status" value="1"/>
</dbReference>
<dbReference type="NCBIfam" id="NF011464">
    <property type="entry name" value="PRK14879.1-7"/>
    <property type="match status" value="1"/>
</dbReference>
<dbReference type="InterPro" id="IPR011009">
    <property type="entry name" value="Kinase-like_dom_sf"/>
</dbReference>
<protein>
    <recommendedName>
        <fullName evidence="2">non-specific serine/threonine protein kinase</fullName>
        <ecNumber evidence="2">2.7.11.1</ecNumber>
    </recommendedName>
</protein>
<dbReference type="InterPro" id="IPR000719">
    <property type="entry name" value="Prot_kinase_dom"/>
</dbReference>
<dbReference type="NCBIfam" id="NF011462">
    <property type="entry name" value="PRK14879.1-3"/>
    <property type="match status" value="1"/>
</dbReference>
<evidence type="ECO:0000259" key="11">
    <source>
        <dbReference type="PROSITE" id="PS50011"/>
    </source>
</evidence>
<dbReference type="GO" id="GO:0004674">
    <property type="term" value="F:protein serine/threonine kinase activity"/>
    <property type="evidence" value="ECO:0007669"/>
    <property type="project" value="UniProtKB-KW"/>
</dbReference>
<keyword evidence="8" id="KW-0067">ATP-binding</keyword>
<dbReference type="PROSITE" id="PS50011">
    <property type="entry name" value="PROTEIN_KINASE_DOM"/>
    <property type="match status" value="1"/>
</dbReference>
<evidence type="ECO:0000256" key="3">
    <source>
        <dbReference type="ARBA" id="ARBA00022527"/>
    </source>
</evidence>
<reference evidence="12 13" key="1">
    <citation type="journal article" date="2016" name="Sci. Rep.">
        <title>Metabolic traits of an uncultured archaeal lineage -MSBL1- from brine pools of the Red Sea.</title>
        <authorList>
            <person name="Mwirichia R."/>
            <person name="Alam I."/>
            <person name="Rashid M."/>
            <person name="Vinu M."/>
            <person name="Ba-Alawi W."/>
            <person name="Anthony Kamau A."/>
            <person name="Kamanda Ngugi D."/>
            <person name="Goker M."/>
            <person name="Klenk H.P."/>
            <person name="Bajic V."/>
            <person name="Stingl U."/>
        </authorList>
    </citation>
    <scope>NUCLEOTIDE SEQUENCE [LARGE SCALE GENOMIC DNA]</scope>
    <source>
        <strain evidence="12">SCGC-AAA259D14</strain>
    </source>
</reference>
<dbReference type="Gene3D" id="1.10.510.10">
    <property type="entry name" value="Transferase(Phosphotransferase) domain 1"/>
    <property type="match status" value="1"/>
</dbReference>
<evidence type="ECO:0000256" key="1">
    <source>
        <dbReference type="ARBA" id="ARBA00010630"/>
    </source>
</evidence>
<dbReference type="EC" id="2.7.11.1" evidence="2"/>
<evidence type="ECO:0000256" key="9">
    <source>
        <dbReference type="ARBA" id="ARBA00047899"/>
    </source>
</evidence>
<dbReference type="GO" id="GO:0008033">
    <property type="term" value="P:tRNA processing"/>
    <property type="evidence" value="ECO:0007669"/>
    <property type="project" value="UniProtKB-KW"/>
</dbReference>
<keyword evidence="6" id="KW-0547">Nucleotide-binding</keyword>
<comment type="similarity">
    <text evidence="1">Belongs to the protein kinase superfamily. BUD32 family.</text>
</comment>
<keyword evidence="5" id="KW-0819">tRNA processing</keyword>
<evidence type="ECO:0000256" key="7">
    <source>
        <dbReference type="ARBA" id="ARBA00022777"/>
    </source>
</evidence>
<evidence type="ECO:0000256" key="2">
    <source>
        <dbReference type="ARBA" id="ARBA00012513"/>
    </source>
</evidence>
<name>A0A133U8U1_9EURY</name>
<dbReference type="SUPFAM" id="SSF56112">
    <property type="entry name" value="Protein kinase-like (PK-like)"/>
    <property type="match status" value="1"/>
</dbReference>
<dbReference type="PANTHER" id="PTHR12209">
    <property type="entry name" value="NON-SPECIFIC SERINE/THREONINE PROTEIN KINASE"/>
    <property type="match status" value="1"/>
</dbReference>
<dbReference type="NCBIfam" id="NF011463">
    <property type="entry name" value="PRK14879.1-4"/>
    <property type="match status" value="1"/>
</dbReference>
<dbReference type="Pfam" id="PF01163">
    <property type="entry name" value="RIO1"/>
    <property type="match status" value="1"/>
</dbReference>
<keyword evidence="4" id="KW-0808">Transferase</keyword>